<comment type="subcellular location">
    <subcellularLocation>
        <location evidence="1">Secreted</location>
    </subcellularLocation>
</comment>
<protein>
    <recommendedName>
        <fullName evidence="9">pullulanase</fullName>
        <ecNumber evidence="9">3.2.1.41</ecNumber>
    </recommendedName>
    <alternativeName>
        <fullName evidence="10">Alpha-dextrin endo-1,6-alpha-glucosidase</fullName>
    </alternativeName>
    <alternativeName>
        <fullName evidence="11">Pullulan 6-glucanohydrolase</fullName>
    </alternativeName>
</protein>
<dbReference type="PROSITE" id="PS51257">
    <property type="entry name" value="PROKAR_LIPOPROTEIN"/>
    <property type="match status" value="1"/>
</dbReference>
<dbReference type="CDD" id="cd10315">
    <property type="entry name" value="CBM41_pullulanase"/>
    <property type="match status" value="1"/>
</dbReference>
<evidence type="ECO:0000256" key="6">
    <source>
        <dbReference type="ARBA" id="ARBA00022837"/>
    </source>
</evidence>
<feature type="compositionally biased region" description="Acidic residues" evidence="12">
    <location>
        <begin position="344"/>
        <end position="355"/>
    </location>
</feature>
<evidence type="ECO:0000256" key="7">
    <source>
        <dbReference type="ARBA" id="ARBA00023295"/>
    </source>
</evidence>
<feature type="domain" description="Glycosyl hydrolase family 13 catalytic" evidence="13">
    <location>
        <begin position="1691"/>
        <end position="2091"/>
    </location>
</feature>
<feature type="compositionally biased region" description="Basic and acidic residues" evidence="12">
    <location>
        <begin position="424"/>
        <end position="444"/>
    </location>
</feature>
<dbReference type="CDD" id="cd11341">
    <property type="entry name" value="AmyAc_Pullulanase_LD-like"/>
    <property type="match status" value="1"/>
</dbReference>
<feature type="compositionally biased region" description="Basic and acidic residues" evidence="12">
    <location>
        <begin position="372"/>
        <end position="381"/>
    </location>
</feature>
<evidence type="ECO:0000313" key="14">
    <source>
        <dbReference type="EMBL" id="MBZ6065214.1"/>
    </source>
</evidence>
<dbReference type="Gene3D" id="3.20.20.80">
    <property type="entry name" value="Glycosidases"/>
    <property type="match status" value="2"/>
</dbReference>
<dbReference type="InterPro" id="IPR004193">
    <property type="entry name" value="Glyco_hydro_13_N"/>
</dbReference>
<dbReference type="Pfam" id="PF00128">
    <property type="entry name" value="Alpha-amylase"/>
    <property type="match status" value="1"/>
</dbReference>
<dbReference type="SUPFAM" id="SSF51445">
    <property type="entry name" value="(Trans)glycosidases"/>
    <property type="match status" value="2"/>
</dbReference>
<evidence type="ECO:0000256" key="9">
    <source>
        <dbReference type="ARBA" id="ARBA00024062"/>
    </source>
</evidence>
<dbReference type="Gene3D" id="2.60.40.10">
    <property type="entry name" value="Immunoglobulins"/>
    <property type="match status" value="2"/>
</dbReference>
<dbReference type="CDD" id="cd11318">
    <property type="entry name" value="AmyAc_bac_fung_AmyA"/>
    <property type="match status" value="1"/>
</dbReference>
<keyword evidence="5 14" id="KW-0378">Hydrolase</keyword>
<dbReference type="SUPFAM" id="SSF49452">
    <property type="entry name" value="Starch-binding domain-like"/>
    <property type="match status" value="1"/>
</dbReference>
<dbReference type="InterPro" id="IPR006047">
    <property type="entry name" value="GH13_cat_dom"/>
</dbReference>
<dbReference type="SMART" id="SM00642">
    <property type="entry name" value="Aamy"/>
    <property type="match status" value="1"/>
</dbReference>
<evidence type="ECO:0000259" key="13">
    <source>
        <dbReference type="SMART" id="SM00642"/>
    </source>
</evidence>
<feature type="compositionally biased region" description="Basic and acidic residues" evidence="12">
    <location>
        <begin position="325"/>
        <end position="338"/>
    </location>
</feature>
<keyword evidence="3" id="KW-0964">Secreted</keyword>
<dbReference type="Pfam" id="PF18884">
    <property type="entry name" value="TSP3_bac"/>
    <property type="match status" value="2"/>
</dbReference>
<evidence type="ECO:0000256" key="1">
    <source>
        <dbReference type="ARBA" id="ARBA00004613"/>
    </source>
</evidence>
<dbReference type="EC" id="3.2.1.41" evidence="9"/>
<dbReference type="InterPro" id="IPR013780">
    <property type="entry name" value="Glyco_hydro_b"/>
</dbReference>
<comment type="similarity">
    <text evidence="2">Belongs to the glycosyl hydrolase 13 family.</text>
</comment>
<feature type="compositionally biased region" description="Basic and acidic residues" evidence="12">
    <location>
        <begin position="238"/>
        <end position="263"/>
    </location>
</feature>
<dbReference type="NCBIfam" id="NF006968">
    <property type="entry name" value="PRK09441.1-1"/>
    <property type="match status" value="1"/>
</dbReference>
<dbReference type="RefSeq" id="WP_224162148.1">
    <property type="nucleotide sequence ID" value="NZ_JAIRBT010000003.1"/>
</dbReference>
<dbReference type="InterPro" id="IPR014756">
    <property type="entry name" value="Ig_E-set"/>
</dbReference>
<feature type="region of interest" description="Disordered" evidence="12">
    <location>
        <begin position="238"/>
        <end position="466"/>
    </location>
</feature>
<dbReference type="Pfam" id="PF03714">
    <property type="entry name" value="PUD"/>
    <property type="match status" value="1"/>
</dbReference>
<evidence type="ECO:0000256" key="4">
    <source>
        <dbReference type="ARBA" id="ARBA00022729"/>
    </source>
</evidence>
<dbReference type="InterPro" id="IPR040671">
    <property type="entry name" value="Pullulanase_N2"/>
</dbReference>
<evidence type="ECO:0000256" key="11">
    <source>
        <dbReference type="ARBA" id="ARBA00031076"/>
    </source>
</evidence>
<keyword evidence="7 14" id="KW-0326">Glycosidase</keyword>
<dbReference type="CDD" id="cd02860">
    <property type="entry name" value="E_set_Pullulanase"/>
    <property type="match status" value="1"/>
</dbReference>
<dbReference type="Gene3D" id="2.60.40.1110">
    <property type="match status" value="1"/>
</dbReference>
<dbReference type="Gene3D" id="2.60.40.1180">
    <property type="entry name" value="Golgi alpha-mannosidase II"/>
    <property type="match status" value="2"/>
</dbReference>
<reference evidence="14 15" key="1">
    <citation type="submission" date="2021-09" db="EMBL/GenBank/DDBJ databases">
        <title>Aeromonas schubertii isolated from Asian sea bass.</title>
        <authorList>
            <person name="Pinpimai K."/>
        </authorList>
    </citation>
    <scope>NUCLEOTIDE SEQUENCE [LARGE SCALE GENOMIC DNA]</scope>
    <source>
        <strain evidence="14 15">CHULA2021a</strain>
    </source>
</reference>
<comment type="caution">
    <text evidence="14">The sequence shown here is derived from an EMBL/GenBank/DDBJ whole genome shotgun (WGS) entry which is preliminary data.</text>
</comment>
<dbReference type="SUPFAM" id="SSF103647">
    <property type="entry name" value="TSP type-3 repeat"/>
    <property type="match status" value="2"/>
</dbReference>
<feature type="compositionally biased region" description="Basic and acidic residues" evidence="12">
    <location>
        <begin position="297"/>
        <end position="306"/>
    </location>
</feature>
<evidence type="ECO:0000256" key="2">
    <source>
        <dbReference type="ARBA" id="ARBA00008061"/>
    </source>
</evidence>
<gene>
    <name evidence="14" type="ORF">LA374_03175</name>
</gene>
<comment type="catalytic activity">
    <reaction evidence="8">
        <text>Hydrolysis of (1-&gt;6)-alpha-D-glucosidic linkages in pullulan, amylopectin and glycogen, and in the alpha- and beta-limit dextrins of amylopectin and glycogen.</text>
        <dbReference type="EC" id="3.2.1.41"/>
    </reaction>
</comment>
<dbReference type="InterPro" id="IPR041111">
    <property type="entry name" value="Pullulanase_Ins"/>
</dbReference>
<dbReference type="InterPro" id="IPR017853">
    <property type="entry name" value="GH"/>
</dbReference>
<dbReference type="Pfam" id="PF17967">
    <property type="entry name" value="Pullulanase_N2"/>
    <property type="match status" value="1"/>
</dbReference>
<dbReference type="Pfam" id="PF18494">
    <property type="entry name" value="Pullulanase_Ins"/>
    <property type="match status" value="1"/>
</dbReference>
<dbReference type="InterPro" id="IPR013783">
    <property type="entry name" value="Ig-like_fold"/>
</dbReference>
<organism evidence="14 15">
    <name type="scientific">Aeromonas schubertii</name>
    <dbReference type="NCBI Taxonomy" id="652"/>
    <lineage>
        <taxon>Bacteria</taxon>
        <taxon>Pseudomonadati</taxon>
        <taxon>Pseudomonadota</taxon>
        <taxon>Gammaproteobacteria</taxon>
        <taxon>Aeromonadales</taxon>
        <taxon>Aeromonadaceae</taxon>
        <taxon>Aeromonas</taxon>
    </lineage>
</organism>
<name>A0ABS7V747_9GAMM</name>
<dbReference type="Gene3D" id="2.40.30.140">
    <property type="match status" value="1"/>
</dbReference>
<evidence type="ECO:0000256" key="3">
    <source>
        <dbReference type="ARBA" id="ARBA00022525"/>
    </source>
</evidence>
<dbReference type="Pfam" id="PF11852">
    <property type="entry name" value="Pullul_strch_C"/>
    <property type="match status" value="1"/>
</dbReference>
<keyword evidence="4" id="KW-0732">Signal</keyword>
<keyword evidence="15" id="KW-1185">Reference proteome</keyword>
<accession>A0ABS7V747</accession>
<dbReference type="Gene3D" id="2.60.40.1130">
    <property type="entry name" value="Rab geranylgeranyltransferase alpha-subunit, insert domain"/>
    <property type="match status" value="1"/>
</dbReference>
<dbReference type="Gene3D" id="4.10.1080.10">
    <property type="entry name" value="TSP type-3 repeat"/>
    <property type="match status" value="3"/>
</dbReference>
<dbReference type="InterPro" id="IPR005323">
    <property type="entry name" value="CBM41_pullulanase"/>
</dbReference>
<dbReference type="SUPFAM" id="SSF51011">
    <property type="entry name" value="Glycosyl hydrolase domain"/>
    <property type="match status" value="2"/>
</dbReference>
<dbReference type="Pfam" id="PF09154">
    <property type="entry name" value="Alpha-amy_C_pro"/>
    <property type="match status" value="1"/>
</dbReference>
<dbReference type="EMBL" id="JAIRBT010000003">
    <property type="protein sequence ID" value="MBZ6065214.1"/>
    <property type="molecule type" value="Genomic_DNA"/>
</dbReference>
<dbReference type="NCBIfam" id="TIGR02103">
    <property type="entry name" value="pullul_strch"/>
    <property type="match status" value="1"/>
</dbReference>
<evidence type="ECO:0000256" key="12">
    <source>
        <dbReference type="SAM" id="MobiDB-lite"/>
    </source>
</evidence>
<dbReference type="Proteomes" id="UP000774958">
    <property type="component" value="Unassembled WGS sequence"/>
</dbReference>
<dbReference type="GO" id="GO:0004556">
    <property type="term" value="F:alpha-amylase activity"/>
    <property type="evidence" value="ECO:0007669"/>
    <property type="project" value="UniProtKB-EC"/>
</dbReference>
<dbReference type="InterPro" id="IPR015237">
    <property type="entry name" value="Alpha-amylase_C_pro"/>
</dbReference>
<dbReference type="SUPFAM" id="SSF81296">
    <property type="entry name" value="E set domains"/>
    <property type="match status" value="2"/>
</dbReference>
<evidence type="ECO:0000256" key="10">
    <source>
        <dbReference type="ARBA" id="ARBA00029618"/>
    </source>
</evidence>
<evidence type="ECO:0000313" key="15">
    <source>
        <dbReference type="Proteomes" id="UP000774958"/>
    </source>
</evidence>
<feature type="compositionally biased region" description="Acidic residues" evidence="12">
    <location>
        <begin position="269"/>
        <end position="280"/>
    </location>
</feature>
<dbReference type="PANTHER" id="PTHR43002">
    <property type="entry name" value="GLYCOGEN DEBRANCHING ENZYME"/>
    <property type="match status" value="1"/>
</dbReference>
<dbReference type="NCBIfam" id="NF006969">
    <property type="entry name" value="PRK09441.1-2"/>
    <property type="match status" value="1"/>
</dbReference>
<dbReference type="Pfam" id="PF02922">
    <property type="entry name" value="CBM_48"/>
    <property type="match status" value="1"/>
</dbReference>
<keyword evidence="6" id="KW-0106">Calcium</keyword>
<dbReference type="InterPro" id="IPR013784">
    <property type="entry name" value="Carb-bd-like_fold"/>
</dbReference>
<feature type="compositionally biased region" description="Acidic residues" evidence="12">
    <location>
        <begin position="412"/>
        <end position="421"/>
    </location>
</feature>
<sequence>MTFIKHRATWLAMPLVGVLVSCGGEGDQAPQPQTREVELRIIDGYLHRASVWLDSNGNGEIDPGEPQTLSDEQGRARLTMPAQAVGMVMARAIAGQTRDLDEPDRAVERDFLMMAPADSRLVTPLTTYLALQQREGRSSEEALARLRHELAQPELDPAQDYMARPEPLTAASARALARLLPQSAQQMAEQGGALLSQGAMVIGEDLRNQQQSGQPVVTGHWLLSLQQGAVVLAAKDRDGDGIKDSDDAFPDDKSESQDSDKDGIGNNADPDDDNDGWPDADELRLGSNPLSAASHPADLDGDKIADAEDPDRDGDGVNNEADAFPNDKSESQDGDKDGIGNNADPDDDNDGWSDADELRLKSDPLSAASHPADLDGDKIADAEDPDRDGDGVNNEADAFPDDPRLSQRPDQDGDGVPDEQDAFPQDRFETRDSNGDGWGDRASSDDDGDGIPDSLDPTPTGSAIPVPRYDEAVIHYRRADGNYDGWGIHLWNDPRCDSVVTSTGWAQPQAPVGGAGPDGIAFRVPLKPGHGPCVNFLIHKGEVRAWGGDGNLDLSRGNVAYTFDGNPSLYYQPQRETPVAVTGAAAHWLALDTLAWNAPPGADHYELWAGAGELAQPERFQRLVLGAGGQLTDERFPHLKGRSRFTLSTTAEQARAMLKQPLLAVAVDAQGKAVAATQVQTPFVIDALYTRGDNDADEARLGAWMEGGASHFRLWAPTARKVALYLYDAQKRPLPQSPVAMTEDAGSGIWAFDGAASLEGSFYRYEIESYHYKSGKLERMTTTDPYSVSLSTASRFSQLVNLEGEQAKPNGWDAQSVPPLAKPEDSIIYELHIRDFSNADKGGTPSYNGKYLAFTEGARASVQHLKQLREAGLNTIHLLPSFDLSSVEEEAARRMDLDDDVSKLCDPAKGLNPKAALCARATSGTLRSLLEGLDPASGDVQALLAEIRPKDGFNWGYDPYHYNAPEGSYAVESDGLPRIREYRIMVQALHRMGFRVVQDVVFNHTSSSSLYNTSVLDKVVPGYYHRRNPDNGYVESSTCCDNTASEHRMFEKLVADSLVSWATEYKIDGFRFDLMGHLMKSSVVKAFDAVKRVDGDTWFYGEGWDFGEVQNNARGVNSSQWNMAGTGIGTYNDRLRDAVRGDHSDPMNGTPGLANAGDRFDAMSNKMDLIRLGMAANLQTYPLPTDGGLVLGRDYQFGGHGAGYAADPQETVNYVSKHDNQTLWDINQYKAKEEVSPQDRARMQIVGLAPVLLGQGVPFLHMGSELLRSKSMERDSYDSGDWFNRVDFSKQGNNWNVGLPRQDKDGSNWEWIGRIIANPNTRVGPAEIAWSDARFRELLAIRAGSELLRLGETDQILKRVRFHALGSQARPGTIVMTVDDGVAAGADLDPAWQALAVAINGSIWEQRVPIPGADGFVLHPVLAAGGDERLHAARVEKGELVIPGLSVVVFAKPQQGEQGAGMDVGGEPLFLRGSFSKTPWDASIPMIYKGAGVYETSLTLAAGSHELKVASGDWDPQFGAGNLSAGFGSLPWRNVSGNVQIEALASGTYRFTLSLANPAQPRLTIMAPDAPPLVPPPYGDEALYLRGTLTDWQSGAALTYVGNGKYGASVYLQPGEYRFKIASDDWTRVRLQFGDLSAPEGGLTLLDAGDDGQILIRVTGAGLYRFVLDASDLQSKTLSVTTDASPTPANGVMMQYFHWYNTQEDNLWLKVADEASTLAAKGVTALWLPPASKAMIRPDGSLDVGYATYDLYDLGEFNQQGSVRTRYGDKEQYLAAIERAHRAGIQVYGDVVLNHKFGADQTETVTAVRVEGSNRNQEYGGDGEISAWTRFDFPGRGDTYSDFKWRWYHFDGVDWDAGKQEKAIFKFRGLGKGWDGEVSGEFGNYDYLMGADLDMDHPEVVEELKRWGRWYVNAASLDGFRLDAVKHIKASFFKEWLDGVRGSTGKGLFTVGEYWDYDRARLQGYLKATGYRMALFDAPLHLNFHNASRGNGDFDMGSLLNGTLMQSNPAHAVTLVENHDTQPLQMLESPVLDWFKPLAYSFILLRQEGYPNLFYADYYGASYRDKGRDGQEHDIRIASQQGVIDTLLQVRRDHAYGTQRSYLNDRDVIGWTREGDSAHPRGVAVLMTDNGYEGRKWMEMGPTHRNRCFQDVTGHYGDRVCANGDGWAEFKTKPGAVSVWVGEAP</sequence>
<evidence type="ECO:0000256" key="5">
    <source>
        <dbReference type="ARBA" id="ARBA00022801"/>
    </source>
</evidence>
<evidence type="ECO:0000256" key="8">
    <source>
        <dbReference type="ARBA" id="ARBA00023965"/>
    </source>
</evidence>
<dbReference type="InterPro" id="IPR011839">
    <property type="entry name" value="Pullul_strch"/>
</dbReference>
<dbReference type="InterPro" id="IPR028974">
    <property type="entry name" value="TSP_type-3_rpt"/>
</dbReference>
<proteinExistence type="inferred from homology"/>
<dbReference type="InterPro" id="IPR024561">
    <property type="entry name" value="Pullul_strch_C"/>
</dbReference>
<feature type="compositionally biased region" description="Basic and acidic residues" evidence="12">
    <location>
        <begin position="401"/>
        <end position="411"/>
    </location>
</feature>
<dbReference type="InterPro" id="IPR059100">
    <property type="entry name" value="TSP3_bac"/>
</dbReference>